<keyword evidence="4 7" id="KW-0812">Transmembrane</keyword>
<feature type="transmembrane region" description="Helical" evidence="7">
    <location>
        <begin position="297"/>
        <end position="317"/>
    </location>
</feature>
<comment type="caution">
    <text evidence="9">The sequence shown here is derived from an EMBL/GenBank/DDBJ whole genome shotgun (WGS) entry which is preliminary data.</text>
</comment>
<dbReference type="GO" id="GO:0005886">
    <property type="term" value="C:plasma membrane"/>
    <property type="evidence" value="ECO:0007669"/>
    <property type="project" value="UniProtKB-SubCell"/>
</dbReference>
<dbReference type="InterPro" id="IPR000515">
    <property type="entry name" value="MetI-like"/>
</dbReference>
<evidence type="ECO:0000256" key="3">
    <source>
        <dbReference type="ARBA" id="ARBA00022475"/>
    </source>
</evidence>
<accession>A0A7X3CPJ5</accession>
<keyword evidence="2 7" id="KW-0813">Transport</keyword>
<reference evidence="9 10" key="1">
    <citation type="submission" date="2019-11" db="EMBL/GenBank/DDBJ databases">
        <title>Draft genome sequences of five Paenibacillus species of dairy origin.</title>
        <authorList>
            <person name="Olajide A.M."/>
            <person name="Chen S."/>
            <person name="Lapointe G."/>
        </authorList>
    </citation>
    <scope>NUCLEOTIDE SEQUENCE [LARGE SCALE GENOMIC DNA]</scope>
    <source>
        <strain evidence="9 10">12CR55</strain>
    </source>
</reference>
<dbReference type="CDD" id="cd06261">
    <property type="entry name" value="TM_PBP2"/>
    <property type="match status" value="1"/>
</dbReference>
<evidence type="ECO:0000256" key="6">
    <source>
        <dbReference type="ARBA" id="ARBA00023136"/>
    </source>
</evidence>
<keyword evidence="6 7" id="KW-0472">Membrane</keyword>
<evidence type="ECO:0000259" key="8">
    <source>
        <dbReference type="PROSITE" id="PS50928"/>
    </source>
</evidence>
<evidence type="ECO:0000256" key="4">
    <source>
        <dbReference type="ARBA" id="ARBA00022692"/>
    </source>
</evidence>
<dbReference type="Pfam" id="PF00528">
    <property type="entry name" value="BPD_transp_1"/>
    <property type="match status" value="1"/>
</dbReference>
<evidence type="ECO:0000256" key="7">
    <source>
        <dbReference type="RuleBase" id="RU363032"/>
    </source>
</evidence>
<feature type="transmembrane region" description="Helical" evidence="7">
    <location>
        <begin position="48"/>
        <end position="75"/>
    </location>
</feature>
<gene>
    <name evidence="9" type="ORF">GNP95_14790</name>
</gene>
<keyword evidence="3" id="KW-1003">Cell membrane</keyword>
<keyword evidence="5 7" id="KW-1133">Transmembrane helix</keyword>
<feature type="transmembrane region" description="Helical" evidence="7">
    <location>
        <begin position="249"/>
        <end position="269"/>
    </location>
</feature>
<dbReference type="PANTHER" id="PTHR30193:SF37">
    <property type="entry name" value="INNER MEMBRANE ABC TRANSPORTER PERMEASE PROTEIN YCJO"/>
    <property type="match status" value="1"/>
</dbReference>
<protein>
    <submittedName>
        <fullName evidence="9">ABC transporter permease subunit</fullName>
    </submittedName>
</protein>
<dbReference type="EMBL" id="WNZW01000005">
    <property type="protein sequence ID" value="MUG46257.1"/>
    <property type="molecule type" value="Genomic_DNA"/>
</dbReference>
<dbReference type="PANTHER" id="PTHR30193">
    <property type="entry name" value="ABC TRANSPORTER PERMEASE PROTEIN"/>
    <property type="match status" value="1"/>
</dbReference>
<comment type="similarity">
    <text evidence="7">Belongs to the binding-protein-dependent transport system permease family.</text>
</comment>
<dbReference type="InterPro" id="IPR051393">
    <property type="entry name" value="ABC_transporter_permease"/>
</dbReference>
<evidence type="ECO:0000313" key="10">
    <source>
        <dbReference type="Proteomes" id="UP000447876"/>
    </source>
</evidence>
<dbReference type="SUPFAM" id="SSF160964">
    <property type="entry name" value="MalF N-terminal region-like"/>
    <property type="match status" value="1"/>
</dbReference>
<evidence type="ECO:0000256" key="5">
    <source>
        <dbReference type="ARBA" id="ARBA00022989"/>
    </source>
</evidence>
<evidence type="ECO:0000313" key="9">
    <source>
        <dbReference type="EMBL" id="MUG46257.1"/>
    </source>
</evidence>
<dbReference type="InterPro" id="IPR035906">
    <property type="entry name" value="MetI-like_sf"/>
</dbReference>
<comment type="subcellular location">
    <subcellularLocation>
        <location evidence="1 7">Cell membrane</location>
        <topology evidence="1 7">Multi-pass membrane protein</topology>
    </subcellularLocation>
</comment>
<dbReference type="SUPFAM" id="SSF161098">
    <property type="entry name" value="MetI-like"/>
    <property type="match status" value="1"/>
</dbReference>
<dbReference type="PROSITE" id="PS50928">
    <property type="entry name" value="ABC_TM1"/>
    <property type="match status" value="1"/>
</dbReference>
<organism evidence="9 10">
    <name type="scientific">Paenibacillus woosongensis</name>
    <dbReference type="NCBI Taxonomy" id="307580"/>
    <lineage>
        <taxon>Bacteria</taxon>
        <taxon>Bacillati</taxon>
        <taxon>Bacillota</taxon>
        <taxon>Bacilli</taxon>
        <taxon>Bacillales</taxon>
        <taxon>Paenibacillaceae</taxon>
        <taxon>Paenibacillus</taxon>
    </lineage>
</organism>
<feature type="transmembrane region" description="Helical" evidence="7">
    <location>
        <begin position="191"/>
        <end position="215"/>
    </location>
</feature>
<dbReference type="GO" id="GO:0055085">
    <property type="term" value="P:transmembrane transport"/>
    <property type="evidence" value="ECO:0007669"/>
    <property type="project" value="InterPro"/>
</dbReference>
<feature type="transmembrane region" description="Helical" evidence="7">
    <location>
        <begin position="143"/>
        <end position="163"/>
    </location>
</feature>
<feature type="transmembrane region" description="Helical" evidence="7">
    <location>
        <begin position="110"/>
        <end position="131"/>
    </location>
</feature>
<evidence type="ECO:0000256" key="1">
    <source>
        <dbReference type="ARBA" id="ARBA00004651"/>
    </source>
</evidence>
<name>A0A7X3CPJ5_9BACL</name>
<proteinExistence type="inferred from homology"/>
<dbReference type="Gene3D" id="1.10.3720.10">
    <property type="entry name" value="MetI-like"/>
    <property type="match status" value="1"/>
</dbReference>
<dbReference type="OrthoDB" id="9788108at2"/>
<sequence length="329" mass="37447">MTARVRGGYLPSNILPSFTIQSLLGRLQGGEIMKARKNSIAKREERHFFFFISPWLLGFLIFTLYPMIFSVILVFTNMDMTGSGKFIGFANIIRAFVQDPLFYKSLLNTLYFVLVSVPVSLILAFLIALLLNQKIRGVGFFRTSFYIPYITSGVAVTLLWGWIFNAQFGLINYFLSLFGITGPSWLSDTKWAMPAIIIMGVWTIGNSIIITLAGLQDIPEQLYESAEIDGANGWVKVMRITLPLVTPTLYFNLIMGIIGGFQIFMQPYILTEGGPSYATYTYMMHIYNHGFKYSEMGYASTLAWLLFIVIMIITQIVNRTSKYWVYYDN</sequence>
<evidence type="ECO:0000256" key="2">
    <source>
        <dbReference type="ARBA" id="ARBA00022448"/>
    </source>
</evidence>
<feature type="domain" description="ABC transmembrane type-1" evidence="8">
    <location>
        <begin position="106"/>
        <end position="317"/>
    </location>
</feature>
<dbReference type="AlphaFoldDB" id="A0A7X3CPJ5"/>
<dbReference type="Proteomes" id="UP000447876">
    <property type="component" value="Unassembled WGS sequence"/>
</dbReference>